<dbReference type="Gene3D" id="3.90.1150.10">
    <property type="entry name" value="Aspartate Aminotransferase, domain 1"/>
    <property type="match status" value="1"/>
</dbReference>
<protein>
    <submittedName>
        <fullName evidence="3">Aminotransferase</fullName>
    </submittedName>
</protein>
<evidence type="ECO:0000313" key="3">
    <source>
        <dbReference type="EMBL" id="PKZ29421.1"/>
    </source>
</evidence>
<organism evidence="3 4">
    <name type="scientific">Campylobacter ureolyticus</name>
    <dbReference type="NCBI Taxonomy" id="827"/>
    <lineage>
        <taxon>Bacteria</taxon>
        <taxon>Pseudomonadati</taxon>
        <taxon>Campylobacterota</taxon>
        <taxon>Epsilonproteobacteria</taxon>
        <taxon>Campylobacterales</taxon>
        <taxon>Campylobacteraceae</taxon>
        <taxon>Campylobacter</taxon>
    </lineage>
</organism>
<dbReference type="RefSeq" id="WP_101637006.1">
    <property type="nucleotide sequence ID" value="NZ_PKHU01000003.1"/>
</dbReference>
<gene>
    <name evidence="3" type="ORF">CYJ41_03430</name>
</gene>
<name>A0A2I1NAN7_9BACT</name>
<dbReference type="Pfam" id="PF00266">
    <property type="entry name" value="Aminotran_5"/>
    <property type="match status" value="1"/>
</dbReference>
<dbReference type="PANTHER" id="PTHR43586:SF8">
    <property type="entry name" value="CYSTEINE DESULFURASE 1, CHLOROPLASTIC"/>
    <property type="match status" value="1"/>
</dbReference>
<evidence type="ECO:0000259" key="2">
    <source>
        <dbReference type="Pfam" id="PF00266"/>
    </source>
</evidence>
<dbReference type="Proteomes" id="UP000234639">
    <property type="component" value="Unassembled WGS sequence"/>
</dbReference>
<dbReference type="Gene3D" id="3.40.640.10">
    <property type="entry name" value="Type I PLP-dependent aspartate aminotransferase-like (Major domain)"/>
    <property type="match status" value="1"/>
</dbReference>
<dbReference type="InterPro" id="IPR015424">
    <property type="entry name" value="PyrdxlP-dep_Trfase"/>
</dbReference>
<dbReference type="InterPro" id="IPR015422">
    <property type="entry name" value="PyrdxlP-dep_Trfase_small"/>
</dbReference>
<dbReference type="AlphaFoldDB" id="A0A2I1NAN7"/>
<evidence type="ECO:0000256" key="1">
    <source>
        <dbReference type="ARBA" id="ARBA00022898"/>
    </source>
</evidence>
<keyword evidence="1" id="KW-0663">Pyridoxal phosphate</keyword>
<dbReference type="InterPro" id="IPR000192">
    <property type="entry name" value="Aminotrans_V_dom"/>
</dbReference>
<keyword evidence="3" id="KW-0808">Transferase</keyword>
<dbReference type="EMBL" id="PKHU01000003">
    <property type="protein sequence ID" value="PKZ29421.1"/>
    <property type="molecule type" value="Genomic_DNA"/>
</dbReference>
<accession>A0A2I1NAN7</accession>
<dbReference type="PANTHER" id="PTHR43586">
    <property type="entry name" value="CYSTEINE DESULFURASE"/>
    <property type="match status" value="1"/>
</dbReference>
<sequence>MNINKEDIILKEGVFYFDWTASGLAYRPIENEILRILKTYANTHSEASEHARITSEYYEKAKIGLKNLLELDNKFYLFACGFGATAAIKKFQELMGIYIPPMSREFLKLDIKSLENLPLVLVSPYEHHSNEISYRAGLCEVKRIPLDEKGEIDFSALTQILSKNRDRKIIASFSVASNITGVLTDYKKLYLIVKAFGGIVALDAASVASHMQIDPGFYDVLFISPHKLLGGVGSSGILIMKKELCVSDEPTFAAGGTVRYVDRKTQIYKIDKEKLEDAGTPGITELIRSYLAFKLRNDIGLENIEKKELELKEYFLEKILKLEDVILYAKDVKNKLPIFSFNIKGFDPYTFSTLLSQKYNVETRAGCACAGPYGHDLMNMDDGRNFLEEGKPGFVRVSINYTHEKDDIDYLISAIKAVIKLREKVKMTGGKHLC</sequence>
<evidence type="ECO:0000313" key="4">
    <source>
        <dbReference type="Proteomes" id="UP000234639"/>
    </source>
</evidence>
<comment type="caution">
    <text evidence="3">The sequence shown here is derived from an EMBL/GenBank/DDBJ whole genome shotgun (WGS) entry which is preliminary data.</text>
</comment>
<feature type="domain" description="Aminotransferase class V" evidence="2">
    <location>
        <begin position="120"/>
        <end position="411"/>
    </location>
</feature>
<dbReference type="GO" id="GO:0008483">
    <property type="term" value="F:transaminase activity"/>
    <property type="evidence" value="ECO:0007669"/>
    <property type="project" value="UniProtKB-KW"/>
</dbReference>
<dbReference type="SUPFAM" id="SSF53383">
    <property type="entry name" value="PLP-dependent transferases"/>
    <property type="match status" value="1"/>
</dbReference>
<proteinExistence type="predicted"/>
<dbReference type="InterPro" id="IPR015421">
    <property type="entry name" value="PyrdxlP-dep_Trfase_major"/>
</dbReference>
<reference evidence="3 4" key="1">
    <citation type="submission" date="2017-12" db="EMBL/GenBank/DDBJ databases">
        <title>Phylogenetic diversity of female urinary microbiome.</title>
        <authorList>
            <person name="Thomas-White K."/>
            <person name="Wolfe A.J."/>
        </authorList>
    </citation>
    <scope>NUCLEOTIDE SEQUENCE [LARGE SCALE GENOMIC DNA]</scope>
    <source>
        <strain evidence="3 4">UMB0112</strain>
    </source>
</reference>
<keyword evidence="3" id="KW-0032">Aminotransferase</keyword>